<sequence>MIEDELKDNSQRSKDITMVFITAICIDAISILLLIFQSYKLKNFTNTEDEMAIIELLDIFVPISGIAQFVIFIVAVIFFLRWFTRAYENLIIKNQKTDYSKAGSAWGFFIPIVSLYRPITTAKEIYLKTQYAIKGYNSNFKVDTDTSFIVIWWIVYIVNGIFANYVSRKQVNAFDIDSFVESNGYLIVSDIINIITLVLVLYVIHKITKVETVLRETNESVSEIDEIGKTVVY</sequence>
<accession>A9E8Y0</accession>
<keyword evidence="1" id="KW-0812">Transmembrane</keyword>
<feature type="transmembrane region" description="Helical" evidence="1">
    <location>
        <begin position="185"/>
        <end position="204"/>
    </location>
</feature>
<proteinExistence type="predicted"/>
<feature type="domain" description="DUF4328" evidence="2">
    <location>
        <begin position="50"/>
        <end position="208"/>
    </location>
</feature>
<comment type="caution">
    <text evidence="3">The sequence shown here is derived from an EMBL/GenBank/DDBJ whole genome shotgun (WGS) entry which is preliminary data.</text>
</comment>
<dbReference type="AlphaFoldDB" id="A9E8Y0"/>
<evidence type="ECO:0000313" key="4">
    <source>
        <dbReference type="Proteomes" id="UP000002945"/>
    </source>
</evidence>
<dbReference type="Proteomes" id="UP000002945">
    <property type="component" value="Unassembled WGS sequence"/>
</dbReference>
<evidence type="ECO:0000313" key="3">
    <source>
        <dbReference type="EMBL" id="EDP94831.1"/>
    </source>
</evidence>
<evidence type="ECO:0000259" key="2">
    <source>
        <dbReference type="Pfam" id="PF14219"/>
    </source>
</evidence>
<feature type="transmembrane region" description="Helical" evidence="1">
    <location>
        <begin position="146"/>
        <end position="165"/>
    </location>
</feature>
<keyword evidence="1" id="KW-0472">Membrane</keyword>
<gene>
    <name evidence="3" type="ORF">KAOT1_01355</name>
</gene>
<dbReference type="EMBL" id="ABIB01000013">
    <property type="protein sequence ID" value="EDP94831.1"/>
    <property type="molecule type" value="Genomic_DNA"/>
</dbReference>
<organism evidence="3 4">
    <name type="scientific">Kordia algicida OT-1</name>
    <dbReference type="NCBI Taxonomy" id="391587"/>
    <lineage>
        <taxon>Bacteria</taxon>
        <taxon>Pseudomonadati</taxon>
        <taxon>Bacteroidota</taxon>
        <taxon>Flavobacteriia</taxon>
        <taxon>Flavobacteriales</taxon>
        <taxon>Flavobacteriaceae</taxon>
        <taxon>Kordia</taxon>
    </lineage>
</organism>
<dbReference type="OrthoDB" id="4174975at2"/>
<name>A9E8Y0_9FLAO</name>
<dbReference type="RefSeq" id="WP_007092847.1">
    <property type="nucleotide sequence ID" value="NZ_CP142125.1"/>
</dbReference>
<reference evidence="3 4" key="1">
    <citation type="journal article" date="2011" name="J. Bacteriol.">
        <title>Genome sequence of the algicidal bacterium Kordia algicida OT-1.</title>
        <authorList>
            <person name="Lee H.S."/>
            <person name="Kang S.G."/>
            <person name="Kwon K.K."/>
            <person name="Lee J.H."/>
            <person name="Kim S.J."/>
        </authorList>
    </citation>
    <scope>NUCLEOTIDE SEQUENCE [LARGE SCALE GENOMIC DNA]</scope>
    <source>
        <strain evidence="3 4">OT-1</strain>
    </source>
</reference>
<evidence type="ECO:0000256" key="1">
    <source>
        <dbReference type="SAM" id="Phobius"/>
    </source>
</evidence>
<dbReference type="HOGENOM" id="CLU_1188719_0_0_10"/>
<dbReference type="Pfam" id="PF14219">
    <property type="entry name" value="DUF4328"/>
    <property type="match status" value="1"/>
</dbReference>
<protein>
    <recommendedName>
        <fullName evidence="2">DUF4328 domain-containing protein</fullName>
    </recommendedName>
</protein>
<dbReference type="STRING" id="391587.KAOT1_01355"/>
<feature type="transmembrane region" description="Helical" evidence="1">
    <location>
        <begin position="16"/>
        <end position="39"/>
    </location>
</feature>
<dbReference type="InterPro" id="IPR025565">
    <property type="entry name" value="DUF4328"/>
</dbReference>
<feature type="transmembrane region" description="Helical" evidence="1">
    <location>
        <begin position="59"/>
        <end position="83"/>
    </location>
</feature>
<keyword evidence="1" id="KW-1133">Transmembrane helix</keyword>
<keyword evidence="4" id="KW-1185">Reference proteome</keyword>
<dbReference type="eggNOG" id="ENOG5031S6U">
    <property type="taxonomic scope" value="Bacteria"/>
</dbReference>